<evidence type="ECO:0000313" key="10">
    <source>
        <dbReference type="Proteomes" id="UP000005408"/>
    </source>
</evidence>
<dbReference type="OMA" id="RMDHAPP"/>
<dbReference type="PANTHER" id="PTHR46498">
    <property type="entry name" value="GTP-BINDING PROTEIN 8"/>
    <property type="match status" value="1"/>
</dbReference>
<evidence type="ECO:0000256" key="2">
    <source>
        <dbReference type="ARBA" id="ARBA00009638"/>
    </source>
</evidence>
<dbReference type="GO" id="GO:0005739">
    <property type="term" value="C:mitochondrion"/>
    <property type="evidence" value="ECO:0007669"/>
    <property type="project" value="TreeGrafter"/>
</dbReference>
<dbReference type="Pfam" id="PF01926">
    <property type="entry name" value="MMR_HSR1"/>
    <property type="match status" value="1"/>
</dbReference>
<dbReference type="InterPro" id="IPR030393">
    <property type="entry name" value="G_ENGB_dom"/>
</dbReference>
<dbReference type="InterPro" id="IPR052279">
    <property type="entry name" value="EngB_GTPase"/>
</dbReference>
<keyword evidence="7" id="KW-0342">GTP-binding</keyword>
<evidence type="ECO:0000256" key="5">
    <source>
        <dbReference type="ARBA" id="ARBA00022741"/>
    </source>
</evidence>
<keyword evidence="5" id="KW-0547">Nucleotide-binding</keyword>
<dbReference type="EnsemblMetazoa" id="G26152.1">
    <property type="protein sequence ID" value="G26152.1:cds"/>
    <property type="gene ID" value="G26152"/>
</dbReference>
<dbReference type="SUPFAM" id="SSF52540">
    <property type="entry name" value="P-loop containing nucleoside triphosphate hydrolases"/>
    <property type="match status" value="1"/>
</dbReference>
<keyword evidence="6" id="KW-0460">Magnesium</keyword>
<evidence type="ECO:0000313" key="9">
    <source>
        <dbReference type="EnsemblMetazoa" id="G26152.1:cds"/>
    </source>
</evidence>
<organism evidence="9 10">
    <name type="scientific">Magallana gigas</name>
    <name type="common">Pacific oyster</name>
    <name type="synonym">Crassostrea gigas</name>
    <dbReference type="NCBI Taxonomy" id="29159"/>
    <lineage>
        <taxon>Eukaryota</taxon>
        <taxon>Metazoa</taxon>
        <taxon>Spiralia</taxon>
        <taxon>Lophotrochozoa</taxon>
        <taxon>Mollusca</taxon>
        <taxon>Bivalvia</taxon>
        <taxon>Autobranchia</taxon>
        <taxon>Pteriomorphia</taxon>
        <taxon>Ostreida</taxon>
        <taxon>Ostreoidea</taxon>
        <taxon>Ostreidae</taxon>
        <taxon>Magallana</taxon>
    </lineage>
</organism>
<dbReference type="InterPro" id="IPR027417">
    <property type="entry name" value="P-loop_NTPase"/>
</dbReference>
<dbReference type="InterPro" id="IPR019987">
    <property type="entry name" value="GTP-bd_ribosome_bio_YsxC"/>
</dbReference>
<comment type="similarity">
    <text evidence="2">Belongs to the TRAFAC class TrmE-Era-EngA-EngB-Septin-like GTPase superfamily. EngB GTPase family.</text>
</comment>
<feature type="domain" description="EngB-type G" evidence="8">
    <location>
        <begin position="100"/>
        <end position="274"/>
    </location>
</feature>
<evidence type="ECO:0000256" key="1">
    <source>
        <dbReference type="ARBA" id="ARBA00001946"/>
    </source>
</evidence>
<dbReference type="NCBIfam" id="TIGR03598">
    <property type="entry name" value="GTPase_YsxC"/>
    <property type="match status" value="1"/>
</dbReference>
<evidence type="ECO:0000256" key="4">
    <source>
        <dbReference type="ARBA" id="ARBA00022723"/>
    </source>
</evidence>
<protein>
    <recommendedName>
        <fullName evidence="3">GTP-binding protein 8</fullName>
    </recommendedName>
</protein>
<dbReference type="AlphaFoldDB" id="A0A8W8L2P4"/>
<dbReference type="InterPro" id="IPR006073">
    <property type="entry name" value="GTP-bd"/>
</dbReference>
<dbReference type="Proteomes" id="UP000005408">
    <property type="component" value="Unassembled WGS sequence"/>
</dbReference>
<dbReference type="GO" id="GO:0046872">
    <property type="term" value="F:metal ion binding"/>
    <property type="evidence" value="ECO:0007669"/>
    <property type="project" value="UniProtKB-KW"/>
</dbReference>
<sequence>MTRVLSLFQNLGIHVTKSRCAAINCIRANSNQTSPDPWSVNPIKDLQDLVAIPIVKENYQVFNPSPREIEQGHELFKQRSGREITMIKSVVSLERLPEQNIPEVSFVGQSNVGKSSLISALFNHSKDSPFIKIGKKPGLTKTLLFFEVKKLFTLVDMPGYGKKMPTYYMKSMHGYLKTRNVLCRSFLLVDSEMGLCDVDKEGLRMMEDLAKPYAIVLTKIDKPRRSVLLKNLLEVLDYINKHTHICFPQPFLVSSPSLSGIKYLQTFIAHTTGNLHLASKNTEQT</sequence>
<evidence type="ECO:0000256" key="7">
    <source>
        <dbReference type="ARBA" id="ARBA00023134"/>
    </source>
</evidence>
<comment type="cofactor">
    <cofactor evidence="1">
        <name>Mg(2+)</name>
        <dbReference type="ChEBI" id="CHEBI:18420"/>
    </cofactor>
</comment>
<keyword evidence="4" id="KW-0479">Metal-binding</keyword>
<dbReference type="OrthoDB" id="391988at2759"/>
<evidence type="ECO:0000256" key="6">
    <source>
        <dbReference type="ARBA" id="ARBA00022842"/>
    </source>
</evidence>
<dbReference type="PROSITE" id="PS51706">
    <property type="entry name" value="G_ENGB"/>
    <property type="match status" value="1"/>
</dbReference>
<dbReference type="GO" id="GO:0005525">
    <property type="term" value="F:GTP binding"/>
    <property type="evidence" value="ECO:0007669"/>
    <property type="project" value="UniProtKB-KW"/>
</dbReference>
<reference evidence="9" key="1">
    <citation type="submission" date="2022-08" db="UniProtKB">
        <authorList>
            <consortium name="EnsemblMetazoa"/>
        </authorList>
    </citation>
    <scope>IDENTIFICATION</scope>
    <source>
        <strain evidence="9">05x7-T-G4-1.051#20</strain>
    </source>
</reference>
<name>A0A8W8L2P4_MAGGI</name>
<accession>A0A8W8L2P4</accession>
<dbReference type="CDD" id="cd01876">
    <property type="entry name" value="YihA_EngB"/>
    <property type="match status" value="1"/>
</dbReference>
<keyword evidence="10" id="KW-1185">Reference proteome</keyword>
<evidence type="ECO:0000259" key="8">
    <source>
        <dbReference type="PROSITE" id="PS51706"/>
    </source>
</evidence>
<evidence type="ECO:0000256" key="3">
    <source>
        <dbReference type="ARBA" id="ARBA00015370"/>
    </source>
</evidence>
<proteinExistence type="inferred from homology"/>
<dbReference type="Gene3D" id="3.40.50.300">
    <property type="entry name" value="P-loop containing nucleotide triphosphate hydrolases"/>
    <property type="match status" value="1"/>
</dbReference>
<dbReference type="PANTHER" id="PTHR46498:SF1">
    <property type="entry name" value="GTP-BINDING PROTEIN 8"/>
    <property type="match status" value="1"/>
</dbReference>